<dbReference type="Gene3D" id="3.40.50.1820">
    <property type="entry name" value="alpha/beta hydrolase"/>
    <property type="match status" value="1"/>
</dbReference>
<dbReference type="PANTHER" id="PTHR43433:SF5">
    <property type="entry name" value="AB HYDROLASE-1 DOMAIN-CONTAINING PROTEIN"/>
    <property type="match status" value="1"/>
</dbReference>
<dbReference type="InterPro" id="IPR050471">
    <property type="entry name" value="AB_hydrolase"/>
</dbReference>
<dbReference type="PANTHER" id="PTHR43433">
    <property type="entry name" value="HYDROLASE, ALPHA/BETA FOLD FAMILY PROTEIN"/>
    <property type="match status" value="1"/>
</dbReference>
<comment type="caution">
    <text evidence="2">The sequence shown here is derived from an EMBL/GenBank/DDBJ whole genome shotgun (WGS) entry which is preliminary data.</text>
</comment>
<dbReference type="OrthoDB" id="8119704at2759"/>
<keyword evidence="2" id="KW-0378">Hydrolase</keyword>
<gene>
    <name evidence="2" type="ORF">ESCO_004192</name>
</gene>
<dbReference type="AlphaFoldDB" id="A0A0M8N1F6"/>
<sequence length="310" mass="33905">MSVSAAAEDRFVQVGNVRFAYRLFGKPQEVPLLLLHGLRHHMDLWDPDMLDAIAAQRRVLLIDGAGLGRSGGVVPLTVAEMAQDFMDVIRALELDEVDVLGWSLGGFIAQLMVLNHGVPGAAVQDDRGMPKIRRLVLCATEPSFGQGSVVARHASTPGIFTAVTEEELGRAFTDEMFVQGSEKSMRAGRMALTRLMAAREKRGMLPLGDLDACQRQTTAIRGFRKPETETDGSYTRFEQLQLPVLVATGCHDVLCPTENSLLMWQKIKFANAQLHIFPDSGHGFFYQYPEEFAATVNAFLGAGAAGRKTG</sequence>
<dbReference type="EMBL" id="LGSR01000013">
    <property type="protein sequence ID" value="KOS21157.1"/>
    <property type="molecule type" value="Genomic_DNA"/>
</dbReference>
<accession>A0A0M8N1F6</accession>
<evidence type="ECO:0000313" key="2">
    <source>
        <dbReference type="EMBL" id="KOS21157.1"/>
    </source>
</evidence>
<dbReference type="InterPro" id="IPR029058">
    <property type="entry name" value="AB_hydrolase_fold"/>
</dbReference>
<evidence type="ECO:0000313" key="3">
    <source>
        <dbReference type="Proteomes" id="UP000053831"/>
    </source>
</evidence>
<keyword evidence="3" id="KW-1185">Reference proteome</keyword>
<protein>
    <submittedName>
        <fullName evidence="2">Putative aminoacrylate hydrolase RutD</fullName>
    </submittedName>
</protein>
<dbReference type="STRING" id="150374.A0A0M8N1F6"/>
<dbReference type="Proteomes" id="UP000053831">
    <property type="component" value="Unassembled WGS sequence"/>
</dbReference>
<dbReference type="InterPro" id="IPR000073">
    <property type="entry name" value="AB_hydrolase_1"/>
</dbReference>
<name>A0A0M8N1F6_ESCWE</name>
<reference evidence="2 3" key="1">
    <citation type="submission" date="2015-07" db="EMBL/GenBank/DDBJ databases">
        <title>The genome of the fungus Escovopsis weberi, a specialized disease agent of ant agriculture.</title>
        <authorList>
            <person name="de Man T.J."/>
            <person name="Stajich J.E."/>
            <person name="Kubicek C.P."/>
            <person name="Chenthamara K."/>
            <person name="Atanasova L."/>
            <person name="Druzhinina I.S."/>
            <person name="Birnbaum S."/>
            <person name="Barribeau S.M."/>
            <person name="Teiling C."/>
            <person name="Suen G."/>
            <person name="Currie C."/>
            <person name="Gerardo N.M."/>
        </authorList>
    </citation>
    <scope>NUCLEOTIDE SEQUENCE [LARGE SCALE GENOMIC DNA]</scope>
</reference>
<evidence type="ECO:0000259" key="1">
    <source>
        <dbReference type="Pfam" id="PF12697"/>
    </source>
</evidence>
<proteinExistence type="predicted"/>
<dbReference type="GO" id="GO:0016787">
    <property type="term" value="F:hydrolase activity"/>
    <property type="evidence" value="ECO:0007669"/>
    <property type="project" value="UniProtKB-KW"/>
</dbReference>
<dbReference type="SUPFAM" id="SSF53474">
    <property type="entry name" value="alpha/beta-Hydrolases"/>
    <property type="match status" value="1"/>
</dbReference>
<organism evidence="2 3">
    <name type="scientific">Escovopsis weberi</name>
    <dbReference type="NCBI Taxonomy" id="150374"/>
    <lineage>
        <taxon>Eukaryota</taxon>
        <taxon>Fungi</taxon>
        <taxon>Dikarya</taxon>
        <taxon>Ascomycota</taxon>
        <taxon>Pezizomycotina</taxon>
        <taxon>Sordariomycetes</taxon>
        <taxon>Hypocreomycetidae</taxon>
        <taxon>Hypocreales</taxon>
        <taxon>Hypocreaceae</taxon>
        <taxon>Escovopsis</taxon>
    </lineage>
</organism>
<feature type="domain" description="AB hydrolase-1" evidence="1">
    <location>
        <begin position="32"/>
        <end position="294"/>
    </location>
</feature>
<dbReference type="Pfam" id="PF12697">
    <property type="entry name" value="Abhydrolase_6"/>
    <property type="match status" value="1"/>
</dbReference>